<feature type="domain" description="DUF6570" evidence="1">
    <location>
        <begin position="54"/>
        <end position="127"/>
    </location>
</feature>
<dbReference type="EMBL" id="JAYMGO010000003">
    <property type="protein sequence ID" value="KAL1277204.1"/>
    <property type="molecule type" value="Genomic_DNA"/>
</dbReference>
<dbReference type="PROSITE" id="PS51257">
    <property type="entry name" value="PROKAR_LIPOPROTEIN"/>
    <property type="match status" value="1"/>
</dbReference>
<gene>
    <name evidence="2" type="ORF">QQF64_023877</name>
</gene>
<dbReference type="Pfam" id="PF20209">
    <property type="entry name" value="DUF6570"/>
    <property type="match status" value="1"/>
</dbReference>
<dbReference type="InterPro" id="IPR046700">
    <property type="entry name" value="DUF6570"/>
</dbReference>
<reference evidence="2 3" key="1">
    <citation type="submission" date="2023-09" db="EMBL/GenBank/DDBJ databases">
        <authorList>
            <person name="Wang M."/>
        </authorList>
    </citation>
    <scope>NUCLEOTIDE SEQUENCE [LARGE SCALE GENOMIC DNA]</scope>
    <source>
        <strain evidence="2">GT-2023</strain>
        <tissue evidence="2">Liver</tissue>
    </source>
</reference>
<evidence type="ECO:0000313" key="3">
    <source>
        <dbReference type="Proteomes" id="UP001558613"/>
    </source>
</evidence>
<proteinExistence type="predicted"/>
<protein>
    <recommendedName>
        <fullName evidence="1">DUF6570 domain-containing protein</fullName>
    </recommendedName>
</protein>
<keyword evidence="3" id="KW-1185">Reference proteome</keyword>
<comment type="caution">
    <text evidence="2">The sequence shown here is derived from an EMBL/GenBank/DDBJ whole genome shotgun (WGS) entry which is preliminary data.</text>
</comment>
<organism evidence="2 3">
    <name type="scientific">Cirrhinus molitorella</name>
    <name type="common">mud carp</name>
    <dbReference type="NCBI Taxonomy" id="172907"/>
    <lineage>
        <taxon>Eukaryota</taxon>
        <taxon>Metazoa</taxon>
        <taxon>Chordata</taxon>
        <taxon>Craniata</taxon>
        <taxon>Vertebrata</taxon>
        <taxon>Euteleostomi</taxon>
        <taxon>Actinopterygii</taxon>
        <taxon>Neopterygii</taxon>
        <taxon>Teleostei</taxon>
        <taxon>Ostariophysi</taxon>
        <taxon>Cypriniformes</taxon>
        <taxon>Cyprinidae</taxon>
        <taxon>Labeoninae</taxon>
        <taxon>Labeonini</taxon>
        <taxon>Cirrhinus</taxon>
    </lineage>
</organism>
<dbReference type="Proteomes" id="UP001558613">
    <property type="component" value="Unassembled WGS sequence"/>
</dbReference>
<evidence type="ECO:0000313" key="2">
    <source>
        <dbReference type="EMBL" id="KAL1277204.1"/>
    </source>
</evidence>
<evidence type="ECO:0000259" key="1">
    <source>
        <dbReference type="Pfam" id="PF20209"/>
    </source>
</evidence>
<sequence length="131" mass="14780">MYNRTRYVTNVQIAASCLTGKYVQLVTVPVQFLVQFQKKRQERICHTCDSHLKRGSMPSIAVPNKIELPHNPAELLELNVLEQQLIARIVPFAKNSDMPKGQQRAVHGAVVCVPSEVEKTVNGLPRPTCYR</sequence>
<accession>A0ABR3NJW8</accession>
<name>A0ABR3NJW8_9TELE</name>